<sequence>MKYDNIVKGKFISRPNRFIANVEVNGKVEICHVKNTGRCKELLTSDATVFVQEHNNPKRKTKFSLIGVIKGNRIINMDSQVPNKVVQEWILKGNLFKDLVLIKPEQKYNNSRFDFYVETKERKAFIEVKGVTLENEGIVMFPDAPTERGLKHVKELCQCIKDGYDAYVIFVIQMKEVLYFKPNIETHKEFGDALKDAKKAGVNILAVDCDVTQDTINIKDYVEVKL</sequence>
<accession>A0A1S8N668</accession>
<dbReference type="STRING" id="169679.CSACC_06140"/>
<proteinExistence type="inferred from homology"/>
<dbReference type="RefSeq" id="WP_077865567.1">
    <property type="nucleotide sequence ID" value="NZ_LZYZ01000004.1"/>
</dbReference>
<dbReference type="Gene3D" id="2.40.50.580">
    <property type="match status" value="1"/>
</dbReference>
<evidence type="ECO:0000256" key="1">
    <source>
        <dbReference type="HAMAP-Rule" id="MF_00095"/>
    </source>
</evidence>
<dbReference type="InterPro" id="IPR040452">
    <property type="entry name" value="SfsA_C"/>
</dbReference>
<dbReference type="GO" id="GO:0003677">
    <property type="term" value="F:DNA binding"/>
    <property type="evidence" value="ECO:0007669"/>
    <property type="project" value="InterPro"/>
</dbReference>
<evidence type="ECO:0000259" key="3">
    <source>
        <dbReference type="Pfam" id="PF17746"/>
    </source>
</evidence>
<comment type="caution">
    <text evidence="4">The sequence shown here is derived from an EMBL/GenBank/DDBJ whole genome shotgun (WGS) entry which is preliminary data.</text>
</comment>
<dbReference type="InterPro" id="IPR041465">
    <property type="entry name" value="SfsA_N"/>
</dbReference>
<dbReference type="AlphaFoldDB" id="A0A1S8N668"/>
<protein>
    <recommendedName>
        <fullName evidence="1">Sugar fermentation stimulation protein homolog</fullName>
    </recommendedName>
</protein>
<feature type="domain" description="Sugar fermentation stimulation protein C-terminal" evidence="2">
    <location>
        <begin position="80"/>
        <end position="214"/>
    </location>
</feature>
<gene>
    <name evidence="1 4" type="primary">sfsA</name>
    <name evidence="4" type="ORF">CLOSAC_23190</name>
</gene>
<dbReference type="PANTHER" id="PTHR30545">
    <property type="entry name" value="SUGAR FERMENTATION STIMULATION PROTEIN A"/>
    <property type="match status" value="1"/>
</dbReference>
<dbReference type="Pfam" id="PF03749">
    <property type="entry name" value="SfsA"/>
    <property type="match status" value="1"/>
</dbReference>
<dbReference type="Gene3D" id="3.40.1350.60">
    <property type="match status" value="1"/>
</dbReference>
<evidence type="ECO:0000259" key="2">
    <source>
        <dbReference type="Pfam" id="PF03749"/>
    </source>
</evidence>
<reference evidence="4 5" key="1">
    <citation type="submission" date="2016-05" db="EMBL/GenBank/DDBJ databases">
        <title>Microbial solvent formation.</title>
        <authorList>
            <person name="Poehlein A."/>
            <person name="Montoya Solano J.D."/>
            <person name="Flitsch S."/>
            <person name="Krabben P."/>
            <person name="Duerre P."/>
            <person name="Daniel R."/>
        </authorList>
    </citation>
    <scope>NUCLEOTIDE SEQUENCE [LARGE SCALE GENOMIC DNA]</scope>
    <source>
        <strain evidence="4 5">L1-8</strain>
    </source>
</reference>
<evidence type="ECO:0000313" key="4">
    <source>
        <dbReference type="EMBL" id="OOM11892.1"/>
    </source>
</evidence>
<dbReference type="NCBIfam" id="TIGR00230">
    <property type="entry name" value="sfsA"/>
    <property type="match status" value="1"/>
</dbReference>
<feature type="domain" description="SfsA N-terminal OB" evidence="3">
    <location>
        <begin position="12"/>
        <end position="76"/>
    </location>
</feature>
<dbReference type="PANTHER" id="PTHR30545:SF2">
    <property type="entry name" value="SUGAR FERMENTATION STIMULATION PROTEIN A"/>
    <property type="match status" value="1"/>
</dbReference>
<organism evidence="4 5">
    <name type="scientific">Clostridium saccharobutylicum</name>
    <dbReference type="NCBI Taxonomy" id="169679"/>
    <lineage>
        <taxon>Bacteria</taxon>
        <taxon>Bacillati</taxon>
        <taxon>Bacillota</taxon>
        <taxon>Clostridia</taxon>
        <taxon>Eubacteriales</taxon>
        <taxon>Clostridiaceae</taxon>
        <taxon>Clostridium</taxon>
    </lineage>
</organism>
<evidence type="ECO:0000313" key="5">
    <source>
        <dbReference type="Proteomes" id="UP000191154"/>
    </source>
</evidence>
<dbReference type="HAMAP" id="MF_00095">
    <property type="entry name" value="SfsA"/>
    <property type="match status" value="1"/>
</dbReference>
<dbReference type="Pfam" id="PF17746">
    <property type="entry name" value="SfsA_N"/>
    <property type="match status" value="1"/>
</dbReference>
<comment type="similarity">
    <text evidence="1">Belongs to the SfsA family.</text>
</comment>
<dbReference type="Proteomes" id="UP000191154">
    <property type="component" value="Unassembled WGS sequence"/>
</dbReference>
<dbReference type="InterPro" id="IPR005224">
    <property type="entry name" value="SfsA"/>
</dbReference>
<dbReference type="CDD" id="cd22359">
    <property type="entry name" value="SfsA-like_bacterial"/>
    <property type="match status" value="1"/>
</dbReference>
<dbReference type="EMBL" id="LZYZ01000004">
    <property type="protein sequence ID" value="OOM11892.1"/>
    <property type="molecule type" value="Genomic_DNA"/>
</dbReference>
<name>A0A1S8N668_CLOSA</name>